<comment type="similarity">
    <text evidence="1">Belongs to the AB hydrolase superfamily. AB hydrolase 2 family.</text>
</comment>
<keyword evidence="5" id="KW-1185">Reference proteome</keyword>
<dbReference type="Proteomes" id="UP000039865">
    <property type="component" value="Unassembled WGS sequence"/>
</dbReference>
<proteinExistence type="inferred from homology"/>
<dbReference type="GO" id="GO:0052689">
    <property type="term" value="F:carboxylic ester hydrolase activity"/>
    <property type="evidence" value="ECO:0007669"/>
    <property type="project" value="TreeGrafter"/>
</dbReference>
<evidence type="ECO:0000256" key="1">
    <source>
        <dbReference type="ARBA" id="ARBA00006499"/>
    </source>
</evidence>
<dbReference type="InterPro" id="IPR050565">
    <property type="entry name" value="LYPA1-2/EST-like"/>
</dbReference>
<accession>A0A078B104</accession>
<dbReference type="InParanoid" id="A0A078B104"/>
<dbReference type="SUPFAM" id="SSF53474">
    <property type="entry name" value="alpha/beta-Hydrolases"/>
    <property type="match status" value="1"/>
</dbReference>
<dbReference type="OrthoDB" id="2418081at2759"/>
<feature type="domain" description="Phospholipase/carboxylesterase/thioesterase" evidence="3">
    <location>
        <begin position="23"/>
        <end position="252"/>
    </location>
</feature>
<dbReference type="GO" id="GO:0008474">
    <property type="term" value="F:palmitoyl-(protein) hydrolase activity"/>
    <property type="evidence" value="ECO:0007669"/>
    <property type="project" value="TreeGrafter"/>
</dbReference>
<keyword evidence="2" id="KW-0378">Hydrolase</keyword>
<dbReference type="InterPro" id="IPR003140">
    <property type="entry name" value="PLipase/COase/thioEstase"/>
</dbReference>
<evidence type="ECO:0000313" key="4">
    <source>
        <dbReference type="EMBL" id="CDW87032.1"/>
    </source>
</evidence>
<dbReference type="PANTHER" id="PTHR10655:SF17">
    <property type="entry name" value="LYSOPHOSPHOLIPASE-LIKE PROTEIN 1"/>
    <property type="match status" value="1"/>
</dbReference>
<organism evidence="4 5">
    <name type="scientific">Stylonychia lemnae</name>
    <name type="common">Ciliate</name>
    <dbReference type="NCBI Taxonomy" id="5949"/>
    <lineage>
        <taxon>Eukaryota</taxon>
        <taxon>Sar</taxon>
        <taxon>Alveolata</taxon>
        <taxon>Ciliophora</taxon>
        <taxon>Intramacronucleata</taxon>
        <taxon>Spirotrichea</taxon>
        <taxon>Stichotrichia</taxon>
        <taxon>Sporadotrichida</taxon>
        <taxon>Oxytrichidae</taxon>
        <taxon>Stylonychinae</taxon>
        <taxon>Stylonychia</taxon>
    </lineage>
</organism>
<reference evidence="4 5" key="1">
    <citation type="submission" date="2014-06" db="EMBL/GenBank/DDBJ databases">
        <authorList>
            <person name="Swart Estienne"/>
        </authorList>
    </citation>
    <scope>NUCLEOTIDE SEQUENCE [LARGE SCALE GENOMIC DNA]</scope>
    <source>
        <strain evidence="4 5">130c</strain>
    </source>
</reference>
<evidence type="ECO:0000256" key="2">
    <source>
        <dbReference type="ARBA" id="ARBA00022801"/>
    </source>
</evidence>
<gene>
    <name evidence="4" type="primary">Contig1673.g1818</name>
    <name evidence="4" type="ORF">STYLEM_16134</name>
</gene>
<dbReference type="Gene3D" id="3.40.50.1820">
    <property type="entry name" value="alpha/beta hydrolase"/>
    <property type="match status" value="1"/>
</dbReference>
<evidence type="ECO:0000259" key="3">
    <source>
        <dbReference type="Pfam" id="PF02230"/>
    </source>
</evidence>
<dbReference type="GO" id="GO:0005737">
    <property type="term" value="C:cytoplasm"/>
    <property type="evidence" value="ECO:0007669"/>
    <property type="project" value="TreeGrafter"/>
</dbReference>
<dbReference type="Pfam" id="PF02230">
    <property type="entry name" value="Abhydrolase_2"/>
    <property type="match status" value="1"/>
</dbReference>
<protein>
    <submittedName>
        <fullName evidence="4">Phospholipase carboxylesterase family protein</fullName>
    </submittedName>
</protein>
<dbReference type="InterPro" id="IPR029058">
    <property type="entry name" value="AB_hydrolase_fold"/>
</dbReference>
<evidence type="ECO:0000313" key="5">
    <source>
        <dbReference type="Proteomes" id="UP000039865"/>
    </source>
</evidence>
<dbReference type="AlphaFoldDB" id="A0A078B104"/>
<dbReference type="OMA" id="CPQEMAD"/>
<sequence length="254" mass="28643">MDGQSSKHGFIKSMKDQDIYLEPVAEHKYTIIWMHGLGDSANGFLSFFYSANPVVPNNVNFLIILLLVQNTKVILLNAPFAPVTINGGEKMNSWYDILSLGKDKRVDENTIQKSTTRVLRVLKEEVKKLNEDPSKVFIGGFSQGCCMALNVALSYENIIGGVVGLSGLVFQHMLDIIENDNENTFLDKKKNLKIFAYHGKDDQVIQEGNALKTYERLRNSGFEKLTYIAEEFLEHSVSPTEVNKIKEFLSQVMV</sequence>
<dbReference type="EMBL" id="CCKQ01015226">
    <property type="protein sequence ID" value="CDW87032.1"/>
    <property type="molecule type" value="Genomic_DNA"/>
</dbReference>
<dbReference type="PANTHER" id="PTHR10655">
    <property type="entry name" value="LYSOPHOSPHOLIPASE-RELATED"/>
    <property type="match status" value="1"/>
</dbReference>
<name>A0A078B104_STYLE</name>